<feature type="binding site" evidence="11">
    <location>
        <begin position="76"/>
        <end position="77"/>
    </location>
    <ligand>
        <name>pyridoxal 5'-phosphate</name>
        <dbReference type="ChEBI" id="CHEBI:597326"/>
    </ligand>
</feature>
<evidence type="ECO:0000256" key="4">
    <source>
        <dbReference type="ARBA" id="ARBA00022576"/>
    </source>
</evidence>
<sequence>MNRIYNFSAGPSTLPVSVLEDVSKNLTNYQGQGLSVMEMSHRSPSYMEIHANAKQSLRNLMNIPDTYEILFLQGGASTQFSSVPLNLLNQSGKADYILTGSFSKKAYKEALRYGDIQVAASTEEDDFTYIPNNDAINVRPDADYVHLCLNNTIYGTRFKPEELPQFDNITLVADMSSNILSEEYDVSKFGLIYAGAQKNMGPAGLTVVIVRKDLVGKAQDITPTMLDYATQIDKDSMYNTPPTFAIYVAGQVFAWLEEQGGVKAIEAINKEKTAKLYDYIDQSDFYQGTARKENRSIMNVTFRTDSEDLDKAFAKEAQEKGLHNLKGHRSVGGMRASIYNAMPMEGIDALINFMKDFENNNKRGTK</sequence>
<name>A0A5R9EID3_9LACT</name>
<dbReference type="AlphaFoldDB" id="A0A5R9EID3"/>
<keyword evidence="5 11" id="KW-0028">Amino-acid biosynthesis</keyword>
<evidence type="ECO:0000256" key="9">
    <source>
        <dbReference type="ARBA" id="ARBA00047630"/>
    </source>
</evidence>
<dbReference type="InterPro" id="IPR015422">
    <property type="entry name" value="PyrdxlP-dep_Trfase_small"/>
</dbReference>
<keyword evidence="11" id="KW-0963">Cytoplasm</keyword>
<dbReference type="GO" id="GO:0006564">
    <property type="term" value="P:L-serine biosynthetic process"/>
    <property type="evidence" value="ECO:0007669"/>
    <property type="project" value="UniProtKB-UniRule"/>
</dbReference>
<comment type="subunit">
    <text evidence="11">Homodimer.</text>
</comment>
<dbReference type="InterPro" id="IPR022278">
    <property type="entry name" value="Pser_aminoTfrase"/>
</dbReference>
<dbReference type="PANTHER" id="PTHR43247:SF1">
    <property type="entry name" value="PHOSPHOSERINE AMINOTRANSFERASE"/>
    <property type="match status" value="1"/>
</dbReference>
<dbReference type="RefSeq" id="WP_138403759.1">
    <property type="nucleotide sequence ID" value="NZ_VBSP01000004.1"/>
</dbReference>
<comment type="cofactor">
    <cofactor evidence="11">
        <name>pyridoxal 5'-phosphate</name>
        <dbReference type="ChEBI" id="CHEBI:597326"/>
    </cofactor>
    <text evidence="11">Binds 1 pyridoxal phosphate per subunit.</text>
</comment>
<dbReference type="PANTHER" id="PTHR43247">
    <property type="entry name" value="PHOSPHOSERINE AMINOTRANSFERASE"/>
    <property type="match status" value="1"/>
</dbReference>
<keyword evidence="4 11" id="KW-0032">Aminotransferase</keyword>
<dbReference type="UniPathway" id="UPA00135">
    <property type="reaction ID" value="UER00197"/>
</dbReference>
<reference evidence="14 15" key="1">
    <citation type="submission" date="2019-05" db="EMBL/GenBank/DDBJ databases">
        <title>The metagenome of a microbial culture collection derived from dairy environment covers the genomic content of the human microbiome.</title>
        <authorList>
            <person name="Roder T."/>
            <person name="Wuthrich D."/>
            <person name="Sattari Z."/>
            <person name="Von Ah U."/>
            <person name="Bar C."/>
            <person name="Ronchi F."/>
            <person name="Macpherson A.J."/>
            <person name="Ganal-Vonarburg S.C."/>
            <person name="Bruggmann R."/>
            <person name="Vergeres G."/>
        </authorList>
    </citation>
    <scope>NUCLEOTIDE SEQUENCE [LARGE SCALE GENOMIC DNA]</scope>
    <source>
        <strain evidence="14 15">FAM 24227</strain>
    </source>
</reference>
<dbReference type="PIRSF" id="PIRSF000525">
    <property type="entry name" value="SerC"/>
    <property type="match status" value="1"/>
</dbReference>
<evidence type="ECO:0000256" key="1">
    <source>
        <dbReference type="ARBA" id="ARBA00003483"/>
    </source>
</evidence>
<keyword evidence="7 11" id="KW-0663">Pyridoxal phosphate</keyword>
<dbReference type="Pfam" id="PF00266">
    <property type="entry name" value="Aminotran_5"/>
    <property type="match status" value="1"/>
</dbReference>
<feature type="binding site" evidence="11">
    <location>
        <position position="197"/>
    </location>
    <ligand>
        <name>pyridoxal 5'-phosphate</name>
        <dbReference type="ChEBI" id="CHEBI:597326"/>
    </ligand>
</feature>
<dbReference type="Gene3D" id="3.40.640.10">
    <property type="entry name" value="Type I PLP-dependent aspartate aminotransferase-like (Major domain)"/>
    <property type="match status" value="1"/>
</dbReference>
<feature type="binding site" evidence="11">
    <location>
        <position position="102"/>
    </location>
    <ligand>
        <name>pyridoxal 5'-phosphate</name>
        <dbReference type="ChEBI" id="CHEBI:597326"/>
    </ligand>
</feature>
<evidence type="ECO:0000313" key="15">
    <source>
        <dbReference type="Proteomes" id="UP000306420"/>
    </source>
</evidence>
<dbReference type="NCBIfam" id="TIGR01364">
    <property type="entry name" value="serC_1"/>
    <property type="match status" value="1"/>
</dbReference>
<comment type="pathway">
    <text evidence="2 11 12">Amino-acid biosynthesis; L-serine biosynthesis; L-serine from 3-phospho-D-glycerate: step 2/3.</text>
</comment>
<comment type="function">
    <text evidence="1 11">Catalyzes the reversible conversion of 3-phosphohydroxypyruvate to phosphoserine and of 3-hydroxy-2-oxo-4-phosphonooxybutanoate to phosphohydroxythreonine.</text>
</comment>
<dbReference type="OrthoDB" id="9809412at2"/>
<dbReference type="InterPro" id="IPR015424">
    <property type="entry name" value="PyrdxlP-dep_Trfase"/>
</dbReference>
<dbReference type="FunFam" id="3.90.1150.10:FF:000006">
    <property type="entry name" value="Phosphoserine aminotransferase"/>
    <property type="match status" value="1"/>
</dbReference>
<evidence type="ECO:0000256" key="7">
    <source>
        <dbReference type="ARBA" id="ARBA00022898"/>
    </source>
</evidence>
<keyword evidence="8 11" id="KW-0718">Serine biosynthesis</keyword>
<keyword evidence="6 11" id="KW-0808">Transferase</keyword>
<accession>A0A5R9EID3</accession>
<dbReference type="EMBL" id="VBSP01000004">
    <property type="protein sequence ID" value="TLQ49049.1"/>
    <property type="molecule type" value="Genomic_DNA"/>
</dbReference>
<evidence type="ECO:0000259" key="13">
    <source>
        <dbReference type="Pfam" id="PF00266"/>
    </source>
</evidence>
<dbReference type="GO" id="GO:0004648">
    <property type="term" value="F:O-phospho-L-serine:2-oxoglutarate aminotransferase activity"/>
    <property type="evidence" value="ECO:0007669"/>
    <property type="project" value="UniProtKB-UniRule"/>
</dbReference>
<comment type="caution">
    <text evidence="11">Lacks conserved residue(s) required for the propagation of feature annotation.</text>
</comment>
<feature type="binding site" evidence="11">
    <location>
        <position position="152"/>
    </location>
    <ligand>
        <name>pyridoxal 5'-phosphate</name>
        <dbReference type="ChEBI" id="CHEBI:597326"/>
    </ligand>
</feature>
<evidence type="ECO:0000256" key="6">
    <source>
        <dbReference type="ARBA" id="ARBA00022679"/>
    </source>
</evidence>
<evidence type="ECO:0000256" key="3">
    <source>
        <dbReference type="ARBA" id="ARBA00006904"/>
    </source>
</evidence>
<comment type="catalytic activity">
    <reaction evidence="10 11 12">
        <text>O-phospho-L-serine + 2-oxoglutarate = 3-phosphooxypyruvate + L-glutamate</text>
        <dbReference type="Rhea" id="RHEA:14329"/>
        <dbReference type="ChEBI" id="CHEBI:16810"/>
        <dbReference type="ChEBI" id="CHEBI:18110"/>
        <dbReference type="ChEBI" id="CHEBI:29985"/>
        <dbReference type="ChEBI" id="CHEBI:57524"/>
        <dbReference type="EC" id="2.6.1.52"/>
    </reaction>
</comment>
<evidence type="ECO:0000256" key="11">
    <source>
        <dbReference type="HAMAP-Rule" id="MF_00160"/>
    </source>
</evidence>
<feature type="modified residue" description="N6-(pyridoxal phosphate)lysine" evidence="11">
    <location>
        <position position="198"/>
    </location>
</feature>
<evidence type="ECO:0000256" key="8">
    <source>
        <dbReference type="ARBA" id="ARBA00023299"/>
    </source>
</evidence>
<dbReference type="EC" id="2.6.1.52" evidence="11"/>
<dbReference type="CDD" id="cd00611">
    <property type="entry name" value="PSAT_like"/>
    <property type="match status" value="1"/>
</dbReference>
<feature type="domain" description="Aminotransferase class V" evidence="13">
    <location>
        <begin position="4"/>
        <end position="350"/>
    </location>
</feature>
<comment type="subcellular location">
    <subcellularLocation>
        <location evidence="11">Cytoplasm</location>
    </subcellularLocation>
</comment>
<organism evidence="14 15">
    <name type="scientific">Ruoffia tabacinasalis</name>
    <dbReference type="NCBI Taxonomy" id="87458"/>
    <lineage>
        <taxon>Bacteria</taxon>
        <taxon>Bacillati</taxon>
        <taxon>Bacillota</taxon>
        <taxon>Bacilli</taxon>
        <taxon>Lactobacillales</taxon>
        <taxon>Aerococcaceae</taxon>
        <taxon>Ruoffia</taxon>
    </lineage>
</organism>
<evidence type="ECO:0000256" key="5">
    <source>
        <dbReference type="ARBA" id="ARBA00022605"/>
    </source>
</evidence>
<feature type="binding site" evidence="11">
    <location>
        <position position="174"/>
    </location>
    <ligand>
        <name>pyridoxal 5'-phosphate</name>
        <dbReference type="ChEBI" id="CHEBI:597326"/>
    </ligand>
</feature>
<dbReference type="PROSITE" id="PS00595">
    <property type="entry name" value="AA_TRANSFER_CLASS_5"/>
    <property type="match status" value="1"/>
</dbReference>
<dbReference type="GO" id="GO:0005737">
    <property type="term" value="C:cytoplasm"/>
    <property type="evidence" value="ECO:0007669"/>
    <property type="project" value="UniProtKB-SubCell"/>
</dbReference>
<comment type="similarity">
    <text evidence="3 11">Belongs to the class-V pyridoxal-phosphate-dependent aminotransferase family. SerC subfamily.</text>
</comment>
<dbReference type="GO" id="GO:0030170">
    <property type="term" value="F:pyridoxal phosphate binding"/>
    <property type="evidence" value="ECO:0007669"/>
    <property type="project" value="UniProtKB-UniRule"/>
</dbReference>
<dbReference type="SUPFAM" id="SSF53383">
    <property type="entry name" value="PLP-dependent transferases"/>
    <property type="match status" value="1"/>
</dbReference>
<evidence type="ECO:0000313" key="14">
    <source>
        <dbReference type="EMBL" id="TLQ49049.1"/>
    </source>
</evidence>
<proteinExistence type="inferred from homology"/>
<feature type="binding site" evidence="11">
    <location>
        <position position="42"/>
    </location>
    <ligand>
        <name>L-glutamate</name>
        <dbReference type="ChEBI" id="CHEBI:29985"/>
    </ligand>
</feature>
<dbReference type="InterPro" id="IPR015421">
    <property type="entry name" value="PyrdxlP-dep_Trfase_major"/>
</dbReference>
<evidence type="ECO:0000256" key="10">
    <source>
        <dbReference type="ARBA" id="ARBA00049007"/>
    </source>
</evidence>
<gene>
    <name evidence="11 14" type="primary">serC</name>
    <name evidence="14" type="ORF">FEZ33_02190</name>
</gene>
<dbReference type="NCBIfam" id="NF003764">
    <property type="entry name" value="PRK05355.1"/>
    <property type="match status" value="1"/>
</dbReference>
<comment type="catalytic activity">
    <reaction evidence="9 11">
        <text>4-(phosphooxy)-L-threonine + 2-oxoglutarate = (R)-3-hydroxy-2-oxo-4-phosphooxybutanoate + L-glutamate</text>
        <dbReference type="Rhea" id="RHEA:16573"/>
        <dbReference type="ChEBI" id="CHEBI:16810"/>
        <dbReference type="ChEBI" id="CHEBI:29985"/>
        <dbReference type="ChEBI" id="CHEBI:58452"/>
        <dbReference type="ChEBI" id="CHEBI:58538"/>
        <dbReference type="EC" id="2.6.1.52"/>
    </reaction>
</comment>
<comment type="caution">
    <text evidence="14">The sequence shown here is derived from an EMBL/GenBank/DDBJ whole genome shotgun (WGS) entry which is preliminary data.</text>
</comment>
<dbReference type="Gene3D" id="3.90.1150.10">
    <property type="entry name" value="Aspartate Aminotransferase, domain 1"/>
    <property type="match status" value="1"/>
</dbReference>
<protein>
    <recommendedName>
        <fullName evidence="11">Phosphoserine aminotransferase</fullName>
        <ecNumber evidence="11">2.6.1.52</ecNumber>
    </recommendedName>
    <alternativeName>
        <fullName evidence="11">Phosphohydroxythreonine aminotransferase</fullName>
        <shortName evidence="11">PSAT</shortName>
    </alternativeName>
</protein>
<dbReference type="InterPro" id="IPR020578">
    <property type="entry name" value="Aminotrans_V_PyrdxlP_BS"/>
</dbReference>
<feature type="binding site" evidence="11">
    <location>
        <begin position="239"/>
        <end position="240"/>
    </location>
    <ligand>
        <name>pyridoxal 5'-phosphate</name>
        <dbReference type="ChEBI" id="CHEBI:597326"/>
    </ligand>
</feature>
<evidence type="ECO:0000256" key="12">
    <source>
        <dbReference type="RuleBase" id="RU004505"/>
    </source>
</evidence>
<dbReference type="InterPro" id="IPR000192">
    <property type="entry name" value="Aminotrans_V_dom"/>
</dbReference>
<dbReference type="FunFam" id="3.40.640.10:FF:000010">
    <property type="entry name" value="Phosphoserine aminotransferase"/>
    <property type="match status" value="1"/>
</dbReference>
<dbReference type="HAMAP" id="MF_00160">
    <property type="entry name" value="SerC_aminotrans_5"/>
    <property type="match status" value="1"/>
</dbReference>
<evidence type="ECO:0000256" key="2">
    <source>
        <dbReference type="ARBA" id="ARBA00005099"/>
    </source>
</evidence>
<dbReference type="Proteomes" id="UP000306420">
    <property type="component" value="Unassembled WGS sequence"/>
</dbReference>